<organism evidence="2 3">
    <name type="scientific">Citricoccus parietis</name>
    <dbReference type="NCBI Taxonomy" id="592307"/>
    <lineage>
        <taxon>Bacteria</taxon>
        <taxon>Bacillati</taxon>
        <taxon>Actinomycetota</taxon>
        <taxon>Actinomycetes</taxon>
        <taxon>Micrococcales</taxon>
        <taxon>Micrococcaceae</taxon>
        <taxon>Citricoccus</taxon>
    </lineage>
</organism>
<evidence type="ECO:0000256" key="1">
    <source>
        <dbReference type="SAM" id="MobiDB-lite"/>
    </source>
</evidence>
<keyword evidence="3" id="KW-1185">Reference proteome</keyword>
<evidence type="ECO:0000313" key="2">
    <source>
        <dbReference type="EMBL" id="MFB9075587.1"/>
    </source>
</evidence>
<reference evidence="2 3" key="1">
    <citation type="submission" date="2024-09" db="EMBL/GenBank/DDBJ databases">
        <authorList>
            <person name="Sun Q."/>
            <person name="Mori K."/>
        </authorList>
    </citation>
    <scope>NUCLEOTIDE SEQUENCE [LARGE SCALE GENOMIC DNA]</scope>
    <source>
        <strain evidence="2 3">CCM 7609</strain>
    </source>
</reference>
<name>A0ABV5G9H3_9MICC</name>
<dbReference type="Proteomes" id="UP001589575">
    <property type="component" value="Unassembled WGS sequence"/>
</dbReference>
<gene>
    <name evidence="2" type="ORF">ACFFX0_32255</name>
</gene>
<evidence type="ECO:0000313" key="3">
    <source>
        <dbReference type="Proteomes" id="UP001589575"/>
    </source>
</evidence>
<proteinExistence type="predicted"/>
<dbReference type="EMBL" id="JBHMFI010000023">
    <property type="protein sequence ID" value="MFB9075587.1"/>
    <property type="molecule type" value="Genomic_DNA"/>
</dbReference>
<comment type="caution">
    <text evidence="2">The sequence shown here is derived from an EMBL/GenBank/DDBJ whole genome shotgun (WGS) entry which is preliminary data.</text>
</comment>
<protein>
    <submittedName>
        <fullName evidence="2">Uncharacterized protein</fullName>
    </submittedName>
</protein>
<feature type="region of interest" description="Disordered" evidence="1">
    <location>
        <begin position="31"/>
        <end position="55"/>
    </location>
</feature>
<sequence>MNVSVKRNGSVASAWRSSTINSLISRFTISPSNVAPRHRTRETGPTLSPFKAKASIEESASRTVAAEMSPCYGSPT</sequence>
<accession>A0ABV5G9H3</accession>